<organism evidence="1">
    <name type="scientific">Tanacetum cinerariifolium</name>
    <name type="common">Dalmatian daisy</name>
    <name type="synonym">Chrysanthemum cinerariifolium</name>
    <dbReference type="NCBI Taxonomy" id="118510"/>
    <lineage>
        <taxon>Eukaryota</taxon>
        <taxon>Viridiplantae</taxon>
        <taxon>Streptophyta</taxon>
        <taxon>Embryophyta</taxon>
        <taxon>Tracheophyta</taxon>
        <taxon>Spermatophyta</taxon>
        <taxon>Magnoliopsida</taxon>
        <taxon>eudicotyledons</taxon>
        <taxon>Gunneridae</taxon>
        <taxon>Pentapetalae</taxon>
        <taxon>asterids</taxon>
        <taxon>campanulids</taxon>
        <taxon>Asterales</taxon>
        <taxon>Asteraceae</taxon>
        <taxon>Asteroideae</taxon>
        <taxon>Anthemideae</taxon>
        <taxon>Anthemidinae</taxon>
        <taxon>Tanacetum</taxon>
    </lineage>
</organism>
<sequence length="68" mass="7811">MNLFPKKLVQVVVPGVNTPRSDEDSMKLNELMELCTTLQSKVLELEKTKTTQALEIDILKRKVQKLKK</sequence>
<comment type="caution">
    <text evidence="1">The sequence shown here is derived from an EMBL/GenBank/DDBJ whole genome shotgun (WGS) entry which is preliminary data.</text>
</comment>
<evidence type="ECO:0000313" key="1">
    <source>
        <dbReference type="EMBL" id="GFD24334.1"/>
    </source>
</evidence>
<dbReference type="AlphaFoldDB" id="A0A699UWS1"/>
<dbReference type="EMBL" id="BKCJ011351641">
    <property type="protein sequence ID" value="GFD24334.1"/>
    <property type="molecule type" value="Genomic_DNA"/>
</dbReference>
<name>A0A699UWS1_TANCI</name>
<dbReference type="SUPFAM" id="SSF90250">
    <property type="entry name" value="Troponin coil-coiled subunits"/>
    <property type="match status" value="1"/>
</dbReference>
<reference evidence="1" key="1">
    <citation type="journal article" date="2019" name="Sci. Rep.">
        <title>Draft genome of Tanacetum cinerariifolium, the natural source of mosquito coil.</title>
        <authorList>
            <person name="Yamashiro T."/>
            <person name="Shiraishi A."/>
            <person name="Satake H."/>
            <person name="Nakayama K."/>
        </authorList>
    </citation>
    <scope>NUCLEOTIDE SEQUENCE</scope>
</reference>
<dbReference type="InterPro" id="IPR038077">
    <property type="entry name" value="Troponin_sf"/>
</dbReference>
<proteinExistence type="predicted"/>
<feature type="non-terminal residue" evidence="1">
    <location>
        <position position="68"/>
    </location>
</feature>
<gene>
    <name evidence="1" type="ORF">Tci_896303</name>
</gene>
<protein>
    <submittedName>
        <fullName evidence="1">Uncharacterized protein</fullName>
    </submittedName>
</protein>
<accession>A0A699UWS1</accession>